<accession>A0A0G4HK49</accession>
<organism evidence="1">
    <name type="scientific">Chromera velia CCMP2878</name>
    <dbReference type="NCBI Taxonomy" id="1169474"/>
    <lineage>
        <taxon>Eukaryota</taxon>
        <taxon>Sar</taxon>
        <taxon>Alveolata</taxon>
        <taxon>Colpodellida</taxon>
        <taxon>Chromeraceae</taxon>
        <taxon>Chromera</taxon>
    </lineage>
</organism>
<proteinExistence type="predicted"/>
<reference evidence="1" key="1">
    <citation type="submission" date="2014-11" db="EMBL/GenBank/DDBJ databases">
        <authorList>
            <person name="Otto D Thomas"/>
            <person name="Naeem Raeece"/>
        </authorList>
    </citation>
    <scope>NUCLEOTIDE SEQUENCE</scope>
</reference>
<evidence type="ECO:0000313" key="1">
    <source>
        <dbReference type="EMBL" id="CEM44469.1"/>
    </source>
</evidence>
<gene>
    <name evidence="1" type="ORF">Cvel_7180</name>
</gene>
<name>A0A0G4HK49_9ALVE</name>
<dbReference type="VEuPathDB" id="CryptoDB:Cvel_7180"/>
<dbReference type="AlphaFoldDB" id="A0A0G4HK49"/>
<sequence length="95" mass="10681">MMSPQMLEAMQMPLIAEGVRVFLAELIRTKVEVYRALVQDETVQKHLRVLCIVADERVRPVPAGLASSWCSCPRPEVKKTQKVERSCREGGVNEG</sequence>
<protein>
    <submittedName>
        <fullName evidence="1">Uncharacterized protein</fullName>
    </submittedName>
</protein>
<dbReference type="EMBL" id="CDMZ01002937">
    <property type="protein sequence ID" value="CEM44469.1"/>
    <property type="molecule type" value="Genomic_DNA"/>
</dbReference>